<name>A0A554VE72_9FLAO</name>
<dbReference type="Proteomes" id="UP000318833">
    <property type="component" value="Unassembled WGS sequence"/>
</dbReference>
<sequence>MTKEQVAHDYLSFLEKGKMDKVVDLFAKNGCVESPLYGVLPAVDFYKDLANDTMASILKFDGLFFEKNTNRVSLLFEYIWKLKEGEKVQFKVVDIIELNTEFKIEKLTIIYDTVKSRAALEKLRKNRMQ</sequence>
<evidence type="ECO:0000313" key="2">
    <source>
        <dbReference type="Proteomes" id="UP000318833"/>
    </source>
</evidence>
<dbReference type="InterPro" id="IPR032710">
    <property type="entry name" value="NTF2-like_dom_sf"/>
</dbReference>
<reference evidence="1 2" key="1">
    <citation type="submission" date="2019-07" db="EMBL/GenBank/DDBJ databases">
        <title>The draft genome sequence of Aquimarina algiphila M91.</title>
        <authorList>
            <person name="Meng X."/>
        </authorList>
    </citation>
    <scope>NUCLEOTIDE SEQUENCE [LARGE SCALE GENOMIC DNA]</scope>
    <source>
        <strain evidence="1 2">M91</strain>
    </source>
</reference>
<dbReference type="RefSeq" id="WP_143918110.1">
    <property type="nucleotide sequence ID" value="NZ_CANLFO010000004.1"/>
</dbReference>
<accession>A0A554VE72</accession>
<organism evidence="1 2">
    <name type="scientific">Aquimarina algiphila</name>
    <dbReference type="NCBI Taxonomy" id="2047982"/>
    <lineage>
        <taxon>Bacteria</taxon>
        <taxon>Pseudomonadati</taxon>
        <taxon>Bacteroidota</taxon>
        <taxon>Flavobacteriia</taxon>
        <taxon>Flavobacteriales</taxon>
        <taxon>Flavobacteriaceae</taxon>
        <taxon>Aquimarina</taxon>
    </lineage>
</organism>
<evidence type="ECO:0000313" key="1">
    <source>
        <dbReference type="EMBL" id="TSE05304.1"/>
    </source>
</evidence>
<keyword evidence="2" id="KW-1185">Reference proteome</keyword>
<dbReference type="Gene3D" id="3.10.450.50">
    <property type="match status" value="1"/>
</dbReference>
<dbReference type="OrthoDB" id="459617at2"/>
<gene>
    <name evidence="1" type="ORF">FOF46_23190</name>
</gene>
<comment type="caution">
    <text evidence="1">The sequence shown here is derived from an EMBL/GenBank/DDBJ whole genome shotgun (WGS) entry which is preliminary data.</text>
</comment>
<protein>
    <submittedName>
        <fullName evidence="1">Nuclear transport factor 2 family protein</fullName>
    </submittedName>
</protein>
<dbReference type="EMBL" id="VLNR01000063">
    <property type="protein sequence ID" value="TSE05304.1"/>
    <property type="molecule type" value="Genomic_DNA"/>
</dbReference>
<dbReference type="SUPFAM" id="SSF54427">
    <property type="entry name" value="NTF2-like"/>
    <property type="match status" value="1"/>
</dbReference>
<proteinExistence type="predicted"/>
<dbReference type="AlphaFoldDB" id="A0A554VE72"/>